<evidence type="ECO:0000256" key="5">
    <source>
        <dbReference type="ARBA" id="ARBA00008324"/>
    </source>
</evidence>
<comment type="similarity">
    <text evidence="5">Belongs to the thioesterase PaaI family.</text>
</comment>
<dbReference type="PANTHER" id="PTHR21660">
    <property type="entry name" value="THIOESTERASE SUPERFAMILY MEMBER-RELATED"/>
    <property type="match status" value="1"/>
</dbReference>
<comment type="subcellular location">
    <subcellularLocation>
        <location evidence="3">Cytoplasm</location>
        <location evidence="3">Cytoskeleton</location>
        <location evidence="3">Spindle</location>
    </subcellularLocation>
    <subcellularLocation>
        <location evidence="4">Cytoplasm</location>
        <location evidence="4">Cytosol</location>
    </subcellularLocation>
    <subcellularLocation>
        <location evidence="2">Mitochondrion</location>
    </subcellularLocation>
    <subcellularLocation>
        <location evidence="1">Nucleus</location>
    </subcellularLocation>
</comment>
<dbReference type="InterPro" id="IPR039298">
    <property type="entry name" value="ACOT13"/>
</dbReference>
<dbReference type="FunFam" id="3.10.129.10:FF:000021">
    <property type="entry name" value="Acyl-coenzyme A thioesterase 13"/>
    <property type="match status" value="1"/>
</dbReference>
<evidence type="ECO:0000259" key="19">
    <source>
        <dbReference type="Pfam" id="PF03061"/>
    </source>
</evidence>
<dbReference type="EMBL" id="PDCK01000043">
    <property type="protein sequence ID" value="PRQ34385.1"/>
    <property type="molecule type" value="Genomic_DNA"/>
</dbReference>
<dbReference type="PANTHER" id="PTHR21660:SF8">
    <property type="entry name" value="OS02G0521700 PROTEIN"/>
    <property type="match status" value="1"/>
</dbReference>
<comment type="function">
    <text evidence="14">Catalyzes the hydrolysis of acyl-CoAs into free fatty acids and coenzyme A (CoASH), regulating their respective intracellular levels. Has acyl-CoA thioesterase activity towards medium (C12) and long-chain (C18) fatty acyl-CoA substrates. Can also hydrolyze 3-hydroxyphenylacetyl-CoA and 3,4-dihydroxyphenylacetyl-CoA (in vitro). May play a role in controlling adaptive thermogenesis.</text>
</comment>
<evidence type="ECO:0000256" key="7">
    <source>
        <dbReference type="ARBA" id="ARBA00022801"/>
    </source>
</evidence>
<dbReference type="CDD" id="cd03443">
    <property type="entry name" value="PaaI_thioesterase"/>
    <property type="match status" value="1"/>
</dbReference>
<evidence type="ECO:0000256" key="8">
    <source>
        <dbReference type="ARBA" id="ARBA00022990"/>
    </source>
</evidence>
<dbReference type="Proteomes" id="UP000238479">
    <property type="component" value="Chromosome 5"/>
</dbReference>
<evidence type="ECO:0000256" key="14">
    <source>
        <dbReference type="ARBA" id="ARBA00058205"/>
    </source>
</evidence>
<dbReference type="GO" id="GO:0005739">
    <property type="term" value="C:mitochondrion"/>
    <property type="evidence" value="ECO:0007669"/>
    <property type="project" value="UniProtKB-SubCell"/>
</dbReference>
<dbReference type="Gramene" id="PRQ34385">
    <property type="protein sequence ID" value="PRQ34385"/>
    <property type="gene ID" value="RchiOBHm_Chr5g0068401"/>
</dbReference>
<keyword evidence="8" id="KW-0007">Acetylation</keyword>
<keyword evidence="9" id="KW-0443">Lipid metabolism</keyword>
<dbReference type="GO" id="GO:0006629">
    <property type="term" value="P:lipid metabolic process"/>
    <property type="evidence" value="ECO:0007669"/>
    <property type="project" value="UniProtKB-KW"/>
</dbReference>
<keyword evidence="7 20" id="KW-0378">Hydrolase</keyword>
<dbReference type="GO" id="GO:0005634">
    <property type="term" value="C:nucleus"/>
    <property type="evidence" value="ECO:0007669"/>
    <property type="project" value="UniProtKB-SubCell"/>
</dbReference>
<comment type="catalytic activity">
    <reaction evidence="13">
        <text>a fatty acyl-CoA + H2O = a fatty acid + CoA + H(+)</text>
        <dbReference type="Rhea" id="RHEA:16781"/>
        <dbReference type="ChEBI" id="CHEBI:15377"/>
        <dbReference type="ChEBI" id="CHEBI:15378"/>
        <dbReference type="ChEBI" id="CHEBI:28868"/>
        <dbReference type="ChEBI" id="CHEBI:57287"/>
        <dbReference type="ChEBI" id="CHEBI:77636"/>
    </reaction>
    <physiologicalReaction direction="left-to-right" evidence="13">
        <dbReference type="Rhea" id="RHEA:16782"/>
    </physiologicalReaction>
</comment>
<dbReference type="GO" id="GO:0005829">
    <property type="term" value="C:cytosol"/>
    <property type="evidence" value="ECO:0007669"/>
    <property type="project" value="UniProtKB-SubCell"/>
</dbReference>
<evidence type="ECO:0000313" key="21">
    <source>
        <dbReference type="Proteomes" id="UP000238479"/>
    </source>
</evidence>
<evidence type="ECO:0000256" key="9">
    <source>
        <dbReference type="ARBA" id="ARBA00023098"/>
    </source>
</evidence>
<evidence type="ECO:0000256" key="1">
    <source>
        <dbReference type="ARBA" id="ARBA00004123"/>
    </source>
</evidence>
<comment type="caution">
    <text evidence="20">The sequence shown here is derived from an EMBL/GenBank/DDBJ whole genome shotgun (WGS) entry which is preliminary data.</text>
</comment>
<organism evidence="20 21">
    <name type="scientific">Rosa chinensis</name>
    <name type="common">China rose</name>
    <dbReference type="NCBI Taxonomy" id="74649"/>
    <lineage>
        <taxon>Eukaryota</taxon>
        <taxon>Viridiplantae</taxon>
        <taxon>Streptophyta</taxon>
        <taxon>Embryophyta</taxon>
        <taxon>Tracheophyta</taxon>
        <taxon>Spermatophyta</taxon>
        <taxon>Magnoliopsida</taxon>
        <taxon>eudicotyledons</taxon>
        <taxon>Gunneridae</taxon>
        <taxon>Pentapetalae</taxon>
        <taxon>rosids</taxon>
        <taxon>fabids</taxon>
        <taxon>Rosales</taxon>
        <taxon>Rosaceae</taxon>
        <taxon>Rosoideae</taxon>
        <taxon>Rosoideae incertae sedis</taxon>
        <taxon>Rosa</taxon>
    </lineage>
</organism>
<sequence length="171" mass="18716">MEPNGGEDQKASLEKKANEFMQLSLDESEALMRIVIPVQRPGESTFYENFALRGIRVDRVEPGLIVCTFKVPPRLTDRAGNLANGAIANLVDVVGSYVTYTGGLIRNVSVDISISYMSTAKLDDEVEITSKRLGQKGGYTGIMVLLRNKATGSIIAEGRHSMFRLHTAPKL</sequence>
<dbReference type="InterPro" id="IPR006683">
    <property type="entry name" value="Thioestr_dom"/>
</dbReference>
<evidence type="ECO:0000313" key="20">
    <source>
        <dbReference type="EMBL" id="PRQ34385.1"/>
    </source>
</evidence>
<protein>
    <recommendedName>
        <fullName evidence="16">Acyl-coenzyme A thioesterase 13</fullName>
    </recommendedName>
    <alternativeName>
        <fullName evidence="17">Hotdog-fold thioesterase superfamily member 2</fullName>
    </alternativeName>
    <alternativeName>
        <fullName evidence="18">Thioesterase superfamily member 2</fullName>
    </alternativeName>
</protein>
<comment type="subunit">
    <text evidence="15">Homotetramer. Interacts with PCTP.</text>
</comment>
<proteinExistence type="inferred from homology"/>
<dbReference type="STRING" id="74649.A0A2P6QJM1"/>
<accession>A0A2P6QJM1</accession>
<dbReference type="Pfam" id="PF03061">
    <property type="entry name" value="4HBT"/>
    <property type="match status" value="1"/>
</dbReference>
<gene>
    <name evidence="20" type="ORF">RchiOBHm_Chr5g0068401</name>
</gene>
<dbReference type="GO" id="GO:0005819">
    <property type="term" value="C:spindle"/>
    <property type="evidence" value="ECO:0007669"/>
    <property type="project" value="UniProtKB-SubCell"/>
</dbReference>
<evidence type="ECO:0000256" key="17">
    <source>
        <dbReference type="ARBA" id="ARBA00081533"/>
    </source>
</evidence>
<dbReference type="GO" id="GO:0047617">
    <property type="term" value="F:fatty acyl-CoA hydrolase activity"/>
    <property type="evidence" value="ECO:0007669"/>
    <property type="project" value="InterPro"/>
</dbReference>
<keyword evidence="6" id="KW-0963">Cytoplasm</keyword>
<evidence type="ECO:0000256" key="3">
    <source>
        <dbReference type="ARBA" id="ARBA00004186"/>
    </source>
</evidence>
<evidence type="ECO:0000256" key="12">
    <source>
        <dbReference type="ARBA" id="ARBA00023242"/>
    </source>
</evidence>
<evidence type="ECO:0000256" key="4">
    <source>
        <dbReference type="ARBA" id="ARBA00004514"/>
    </source>
</evidence>
<keyword evidence="12" id="KW-0539">Nucleus</keyword>
<evidence type="ECO:0000256" key="6">
    <source>
        <dbReference type="ARBA" id="ARBA00022490"/>
    </source>
</evidence>
<reference evidence="20 21" key="1">
    <citation type="journal article" date="2018" name="Nat. Genet.">
        <title>The Rosa genome provides new insights in the design of modern roses.</title>
        <authorList>
            <person name="Bendahmane M."/>
        </authorList>
    </citation>
    <scope>NUCLEOTIDE SEQUENCE [LARGE SCALE GENOMIC DNA]</scope>
    <source>
        <strain evidence="21">cv. Old Blush</strain>
    </source>
</reference>
<evidence type="ECO:0000256" key="16">
    <source>
        <dbReference type="ARBA" id="ARBA00067273"/>
    </source>
</evidence>
<dbReference type="Gene3D" id="3.10.129.10">
    <property type="entry name" value="Hotdog Thioesterase"/>
    <property type="match status" value="1"/>
</dbReference>
<keyword evidence="21" id="KW-1185">Reference proteome</keyword>
<keyword evidence="10" id="KW-0496">Mitochondrion</keyword>
<dbReference type="InterPro" id="IPR029069">
    <property type="entry name" value="HotDog_dom_sf"/>
</dbReference>
<dbReference type="AlphaFoldDB" id="A0A2P6QJM1"/>
<evidence type="ECO:0000256" key="15">
    <source>
        <dbReference type="ARBA" id="ARBA00064709"/>
    </source>
</evidence>
<evidence type="ECO:0000256" key="2">
    <source>
        <dbReference type="ARBA" id="ARBA00004173"/>
    </source>
</evidence>
<keyword evidence="11" id="KW-0206">Cytoskeleton</keyword>
<dbReference type="SUPFAM" id="SSF54637">
    <property type="entry name" value="Thioesterase/thiol ester dehydrase-isomerase"/>
    <property type="match status" value="1"/>
</dbReference>
<evidence type="ECO:0000256" key="18">
    <source>
        <dbReference type="ARBA" id="ARBA00083956"/>
    </source>
</evidence>
<name>A0A2P6QJM1_ROSCH</name>
<evidence type="ECO:0000256" key="10">
    <source>
        <dbReference type="ARBA" id="ARBA00023128"/>
    </source>
</evidence>
<feature type="domain" description="Thioesterase" evidence="19">
    <location>
        <begin position="80"/>
        <end position="130"/>
    </location>
</feature>
<dbReference type="OMA" id="PRYLTNR"/>
<evidence type="ECO:0000256" key="11">
    <source>
        <dbReference type="ARBA" id="ARBA00023212"/>
    </source>
</evidence>
<evidence type="ECO:0000256" key="13">
    <source>
        <dbReference type="ARBA" id="ARBA00052976"/>
    </source>
</evidence>